<dbReference type="Proteomes" id="UP000218785">
    <property type="component" value="Chromosome"/>
</dbReference>
<dbReference type="AlphaFoldDB" id="A0A1Z4N3R1"/>
<organism evidence="2 3">
    <name type="scientific">Tolypothrix tenuis PCC 7101</name>
    <dbReference type="NCBI Taxonomy" id="231146"/>
    <lineage>
        <taxon>Bacteria</taxon>
        <taxon>Bacillati</taxon>
        <taxon>Cyanobacteriota</taxon>
        <taxon>Cyanophyceae</taxon>
        <taxon>Nostocales</taxon>
        <taxon>Tolypothrichaceae</taxon>
        <taxon>Tolypothrix</taxon>
    </lineage>
</organism>
<evidence type="ECO:0000313" key="2">
    <source>
        <dbReference type="EMBL" id="BAZ00321.1"/>
    </source>
</evidence>
<dbReference type="RefSeq" id="WP_321206670.1">
    <property type="nucleotide sequence ID" value="NZ_CAWNJS010000001.1"/>
</dbReference>
<feature type="domain" description="NB-ARC" evidence="1">
    <location>
        <begin position="51"/>
        <end position="146"/>
    </location>
</feature>
<proteinExistence type="predicted"/>
<evidence type="ECO:0000259" key="1">
    <source>
        <dbReference type="Pfam" id="PF00931"/>
    </source>
</evidence>
<dbReference type="InterPro" id="IPR027417">
    <property type="entry name" value="P-loop_NTPase"/>
</dbReference>
<dbReference type="PANTHER" id="PTHR47691">
    <property type="entry name" value="REGULATOR-RELATED"/>
    <property type="match status" value="1"/>
</dbReference>
<keyword evidence="3" id="KW-1185">Reference proteome</keyword>
<dbReference type="Pfam" id="PF00931">
    <property type="entry name" value="NB-ARC"/>
    <property type="match status" value="1"/>
</dbReference>
<protein>
    <submittedName>
        <fullName evidence="2">WD-40 repeat protein</fullName>
    </submittedName>
</protein>
<dbReference type="PANTHER" id="PTHR47691:SF3">
    <property type="entry name" value="HTH-TYPE TRANSCRIPTIONAL REGULATOR RV0890C-RELATED"/>
    <property type="match status" value="1"/>
</dbReference>
<accession>A0A1Z4N3R1</accession>
<reference evidence="2 3" key="1">
    <citation type="submission" date="2017-06" db="EMBL/GenBank/DDBJ databases">
        <title>Genome sequencing of cyanobaciteial culture collection at National Institute for Environmental Studies (NIES).</title>
        <authorList>
            <person name="Hirose Y."/>
            <person name="Shimura Y."/>
            <person name="Fujisawa T."/>
            <person name="Nakamura Y."/>
            <person name="Kawachi M."/>
        </authorList>
    </citation>
    <scope>NUCLEOTIDE SEQUENCE [LARGE SCALE GENOMIC DNA]</scope>
    <source>
        <strain evidence="2 3">NIES-37</strain>
    </source>
</reference>
<dbReference type="KEGG" id="ttq:NIES37_43100"/>
<gene>
    <name evidence="2" type="ORF">NIES37_43100</name>
</gene>
<name>A0A1Z4N3R1_9CYAN</name>
<sequence length="382" mass="43377">MSDALDRKVNKTNLRGILTQLNAPIPNCQLQKQPSVDWGKAPDVSSFCGREEEIKKLTQWIIEERCRLIALVGMGGIGKSALATKVSQLVQADFDFVIWRSLRHAPLLETLLAELVPFLSQQQDIQAKPERLLYWLRTHRCLVILDNQDTLLQPGQHAGNYQPNFRNYSELFHLLGESSHQSCILLTSREKSAEVALFADWNGRVRSLFLKGSCEASLASIDSKGLVGSEAEKHYLCELYYCNPLALKMVATSIQSLFDGAITTFLQTETPIFNGIRRLLDQQFQRLSPLEQIIMYCLAINREWTAIAQLQANIVPAVYRASLLESLESLTWRSLIEKRSGEYTQQPVIMEYVTDCLIRQLATESITVQTSFFNRHILKLTN</sequence>
<dbReference type="InterPro" id="IPR002182">
    <property type="entry name" value="NB-ARC"/>
</dbReference>
<dbReference type="Gene3D" id="3.40.50.300">
    <property type="entry name" value="P-loop containing nucleotide triphosphate hydrolases"/>
    <property type="match status" value="1"/>
</dbReference>
<dbReference type="GO" id="GO:0043531">
    <property type="term" value="F:ADP binding"/>
    <property type="evidence" value="ECO:0007669"/>
    <property type="project" value="InterPro"/>
</dbReference>
<dbReference type="EMBL" id="AP018248">
    <property type="protein sequence ID" value="BAZ00321.1"/>
    <property type="molecule type" value="Genomic_DNA"/>
</dbReference>
<evidence type="ECO:0000313" key="3">
    <source>
        <dbReference type="Proteomes" id="UP000218785"/>
    </source>
</evidence>
<dbReference type="PRINTS" id="PR00364">
    <property type="entry name" value="DISEASERSIST"/>
</dbReference>
<dbReference type="SUPFAM" id="SSF52540">
    <property type="entry name" value="P-loop containing nucleoside triphosphate hydrolases"/>
    <property type="match status" value="1"/>
</dbReference>